<evidence type="ECO:0000256" key="7">
    <source>
        <dbReference type="ARBA" id="ARBA00033000"/>
    </source>
</evidence>
<dbReference type="AlphaFoldDB" id="A0AAD9MP89"/>
<dbReference type="Pfam" id="PF00728">
    <property type="entry name" value="Glyco_hydro_20"/>
    <property type="match status" value="1"/>
</dbReference>
<dbReference type="InterPro" id="IPR017853">
    <property type="entry name" value="GH"/>
</dbReference>
<dbReference type="EC" id="3.2.1.52" evidence="3"/>
<keyword evidence="11" id="KW-1185">Reference proteome</keyword>
<accession>A0AAD9MP89</accession>
<name>A0AAD9MP89_9ANNE</name>
<dbReference type="InterPro" id="IPR008965">
    <property type="entry name" value="CBM2/CBM3_carb-bd_dom_sf"/>
</dbReference>
<dbReference type="SUPFAM" id="SSF55545">
    <property type="entry name" value="beta-N-acetylhexosaminidase-like domain"/>
    <property type="match status" value="1"/>
</dbReference>
<evidence type="ECO:0000256" key="1">
    <source>
        <dbReference type="ARBA" id="ARBA00001231"/>
    </source>
</evidence>
<dbReference type="InterPro" id="IPR012291">
    <property type="entry name" value="CBM2_carb-bd_dom_sf"/>
</dbReference>
<dbReference type="GO" id="GO:0016020">
    <property type="term" value="C:membrane"/>
    <property type="evidence" value="ECO:0007669"/>
    <property type="project" value="TreeGrafter"/>
</dbReference>
<dbReference type="SUPFAM" id="SSF49384">
    <property type="entry name" value="Carbohydrate-binding domain"/>
    <property type="match status" value="1"/>
</dbReference>
<dbReference type="InterPro" id="IPR025705">
    <property type="entry name" value="Beta_hexosaminidase_sua/sub"/>
</dbReference>
<dbReference type="Pfam" id="PF03173">
    <property type="entry name" value="CHB_HEX"/>
    <property type="match status" value="1"/>
</dbReference>
<dbReference type="SMART" id="SM01081">
    <property type="entry name" value="CHB_HEX"/>
    <property type="match status" value="1"/>
</dbReference>
<dbReference type="EMBL" id="JAODUP010001189">
    <property type="protein sequence ID" value="KAK2140992.1"/>
    <property type="molecule type" value="Genomic_DNA"/>
</dbReference>
<dbReference type="InterPro" id="IPR015882">
    <property type="entry name" value="HEX_bac_N"/>
</dbReference>
<evidence type="ECO:0000256" key="3">
    <source>
        <dbReference type="ARBA" id="ARBA00012663"/>
    </source>
</evidence>
<proteinExistence type="inferred from homology"/>
<dbReference type="GO" id="GO:0005975">
    <property type="term" value="P:carbohydrate metabolic process"/>
    <property type="evidence" value="ECO:0007669"/>
    <property type="project" value="InterPro"/>
</dbReference>
<evidence type="ECO:0000313" key="10">
    <source>
        <dbReference type="EMBL" id="KAK2140992.1"/>
    </source>
</evidence>
<reference evidence="10" key="1">
    <citation type="journal article" date="2023" name="Mol. Biol. Evol.">
        <title>Third-Generation Sequencing Reveals the Adaptive Role of the Epigenome in Three Deep-Sea Polychaetes.</title>
        <authorList>
            <person name="Perez M."/>
            <person name="Aroh O."/>
            <person name="Sun Y."/>
            <person name="Lan Y."/>
            <person name="Juniper S.K."/>
            <person name="Young C.R."/>
            <person name="Angers B."/>
            <person name="Qian P.Y."/>
        </authorList>
    </citation>
    <scope>NUCLEOTIDE SEQUENCE</scope>
    <source>
        <strain evidence="10">P08H-3</strain>
    </source>
</reference>
<comment type="similarity">
    <text evidence="2">Belongs to the glycosyl hydrolase 20 family.</text>
</comment>
<evidence type="ECO:0000256" key="2">
    <source>
        <dbReference type="ARBA" id="ARBA00006285"/>
    </source>
</evidence>
<dbReference type="Pfam" id="PF02838">
    <property type="entry name" value="Glyco_hydro_20b"/>
    <property type="match status" value="1"/>
</dbReference>
<dbReference type="Proteomes" id="UP001208570">
    <property type="component" value="Unassembled WGS sequence"/>
</dbReference>
<comment type="catalytic activity">
    <reaction evidence="1">
        <text>Hydrolysis of terminal non-reducing N-acetyl-D-hexosamine residues in N-acetyl-beta-D-hexosaminides.</text>
        <dbReference type="EC" id="3.2.1.52"/>
    </reaction>
</comment>
<dbReference type="InterPro" id="IPR004866">
    <property type="entry name" value="CHB/HEX_N_dom"/>
</dbReference>
<dbReference type="GO" id="GO:0030203">
    <property type="term" value="P:glycosaminoglycan metabolic process"/>
    <property type="evidence" value="ECO:0007669"/>
    <property type="project" value="TreeGrafter"/>
</dbReference>
<protein>
    <recommendedName>
        <fullName evidence="3">beta-N-acetylhexosaminidase</fullName>
        <ecNumber evidence="3">3.2.1.52</ecNumber>
    </recommendedName>
    <alternativeName>
        <fullName evidence="6">Beta-N-acetylhexosaminidase</fullName>
    </alternativeName>
    <alternativeName>
        <fullName evidence="7">N-acetyl-beta-glucosaminidase</fullName>
    </alternativeName>
</protein>
<dbReference type="GO" id="GO:0004563">
    <property type="term" value="F:beta-N-acetylhexosaminidase activity"/>
    <property type="evidence" value="ECO:0007669"/>
    <property type="project" value="UniProtKB-EC"/>
</dbReference>
<dbReference type="PANTHER" id="PTHR22600:SF57">
    <property type="entry name" value="BETA-N-ACETYLHEXOSAMINIDASE"/>
    <property type="match status" value="1"/>
</dbReference>
<dbReference type="GO" id="GO:0030247">
    <property type="term" value="F:polysaccharide binding"/>
    <property type="evidence" value="ECO:0007669"/>
    <property type="project" value="InterPro"/>
</dbReference>
<feature type="active site" description="Proton donor" evidence="8">
    <location>
        <position position="564"/>
    </location>
</feature>
<dbReference type="PRINTS" id="PR00738">
    <property type="entry name" value="GLHYDRLASE20"/>
</dbReference>
<dbReference type="Gene3D" id="2.60.40.290">
    <property type="match status" value="1"/>
</dbReference>
<feature type="domain" description="Chitobiase/beta-hexosaminidases N-terminal" evidence="9">
    <location>
        <begin position="60"/>
        <end position="218"/>
    </location>
</feature>
<evidence type="ECO:0000256" key="8">
    <source>
        <dbReference type="PIRSR" id="PIRSR625705-1"/>
    </source>
</evidence>
<evidence type="ECO:0000256" key="6">
    <source>
        <dbReference type="ARBA" id="ARBA00030512"/>
    </source>
</evidence>
<keyword evidence="5" id="KW-0326">Glycosidase</keyword>
<sequence>MQTMISHLMAYFDGRHQAPLRNTDSLNYSITSYDIMAALRKAKARLLVSADQELIDYLANNIAAEFHVLDNLVSGPFQGLIVLTNTGTLNITSLDWALYLCSQKILEPDYIWDGGAPLGNTNLTVYHLNGNLHRIEPNGDFTGFRAGQRLEIYFHASGDQVEATETLPNWYFAYPDAESRALTSTSGEELSWVGPFDTEQQWKRDPDDLYDPYTGPVRLALQDYDDLGFAPSFVIPTPVEEGFYPDGFINVGTGDWMVVVKDPSIRSEAQFLAAQLDMVAIDPEHTPSSRYVTVDVGTVLNGTYQPVNVPGAYRLEVNGTAEVISIVGIDPDGVFYGGQSLYSLFEKSEEIPCGYAVDYPRLEYRGLQLDVSRNFHIKEDVIRHVDVMGLYKMNKLHLHLTDDEGWRLEIPAIPELTEVGARRCHDLSGDLCLLPQHGSAPGLSNDGTGYYTTDDYREILRFAADRHIEVIPEFDMPGHASAAIQSMEARYRKYIDTNETKATEFLLTDLDDASSYMSGQYFRNNSINPCVDSTYNFIRHLVKEVKKIHADIQPLKTFNFGGDEVPGGAWSGSPLCQAMGDINLKDYFIQNVALIAHDEGLDLSGWEDAFMWLNISTLPTTTNYAYHWYNIFEWGGGQGAYRLANNGYKTILSSATHYYFDHPYEPDPYDRGLYWATRLASSRKVFNFMPDDMYENMGVDGYGHPLDKDHICQTYGCMPLEPDKVDNIIGKDTGYVNGGGTGCCFYPVSDLFCRISK</sequence>
<dbReference type="InterPro" id="IPR029018">
    <property type="entry name" value="Hex-like_dom2"/>
</dbReference>
<dbReference type="Gene3D" id="3.20.20.80">
    <property type="entry name" value="Glycosidases"/>
    <property type="match status" value="1"/>
</dbReference>
<dbReference type="InterPro" id="IPR015883">
    <property type="entry name" value="Glyco_hydro_20_cat"/>
</dbReference>
<evidence type="ECO:0000259" key="9">
    <source>
        <dbReference type="SMART" id="SM01081"/>
    </source>
</evidence>
<keyword evidence="4" id="KW-0378">Hydrolase</keyword>
<evidence type="ECO:0000313" key="11">
    <source>
        <dbReference type="Proteomes" id="UP001208570"/>
    </source>
</evidence>
<dbReference type="Gene3D" id="3.30.379.10">
    <property type="entry name" value="Chitobiase/beta-hexosaminidase domain 2-like"/>
    <property type="match status" value="1"/>
</dbReference>
<dbReference type="PANTHER" id="PTHR22600">
    <property type="entry name" value="BETA-HEXOSAMINIDASE"/>
    <property type="match status" value="1"/>
</dbReference>
<dbReference type="SUPFAM" id="SSF51445">
    <property type="entry name" value="(Trans)glycosidases"/>
    <property type="match status" value="1"/>
</dbReference>
<organism evidence="10 11">
    <name type="scientific">Paralvinella palmiformis</name>
    <dbReference type="NCBI Taxonomy" id="53620"/>
    <lineage>
        <taxon>Eukaryota</taxon>
        <taxon>Metazoa</taxon>
        <taxon>Spiralia</taxon>
        <taxon>Lophotrochozoa</taxon>
        <taxon>Annelida</taxon>
        <taxon>Polychaeta</taxon>
        <taxon>Sedentaria</taxon>
        <taxon>Canalipalpata</taxon>
        <taxon>Terebellida</taxon>
        <taxon>Terebelliformia</taxon>
        <taxon>Alvinellidae</taxon>
        <taxon>Paralvinella</taxon>
    </lineage>
</organism>
<evidence type="ECO:0000256" key="5">
    <source>
        <dbReference type="ARBA" id="ARBA00023295"/>
    </source>
</evidence>
<evidence type="ECO:0000256" key="4">
    <source>
        <dbReference type="ARBA" id="ARBA00022801"/>
    </source>
</evidence>
<comment type="caution">
    <text evidence="10">The sequence shown here is derived from an EMBL/GenBank/DDBJ whole genome shotgun (WGS) entry which is preliminary data.</text>
</comment>
<gene>
    <name evidence="10" type="ORF">LSH36_1189g00015</name>
</gene>